<feature type="transmembrane region" description="Helical" evidence="1">
    <location>
        <begin position="164"/>
        <end position="187"/>
    </location>
</feature>
<proteinExistence type="predicted"/>
<feature type="transmembrane region" description="Helical" evidence="1">
    <location>
        <begin position="132"/>
        <end position="152"/>
    </location>
</feature>
<dbReference type="InterPro" id="IPR018750">
    <property type="entry name" value="DUF2306_membrane"/>
</dbReference>
<protein>
    <submittedName>
        <fullName evidence="2">Uncharacterized protein</fullName>
    </submittedName>
</protein>
<dbReference type="EMBL" id="MU865410">
    <property type="protein sequence ID" value="KAK4223908.1"/>
    <property type="molecule type" value="Genomic_DNA"/>
</dbReference>
<gene>
    <name evidence="2" type="ORF">QBC38DRAFT_424544</name>
</gene>
<comment type="caution">
    <text evidence="2">The sequence shown here is derived from an EMBL/GenBank/DDBJ whole genome shotgun (WGS) entry which is preliminary data.</text>
</comment>
<keyword evidence="1" id="KW-0472">Membrane</keyword>
<organism evidence="2 3">
    <name type="scientific">Podospora fimiseda</name>
    <dbReference type="NCBI Taxonomy" id="252190"/>
    <lineage>
        <taxon>Eukaryota</taxon>
        <taxon>Fungi</taxon>
        <taxon>Dikarya</taxon>
        <taxon>Ascomycota</taxon>
        <taxon>Pezizomycotina</taxon>
        <taxon>Sordariomycetes</taxon>
        <taxon>Sordariomycetidae</taxon>
        <taxon>Sordariales</taxon>
        <taxon>Podosporaceae</taxon>
        <taxon>Podospora</taxon>
    </lineage>
</organism>
<dbReference type="Proteomes" id="UP001301958">
    <property type="component" value="Unassembled WGS sequence"/>
</dbReference>
<sequence>MPSNLLTRFTSPLGFSHPPNFFLFIIFAGALLGFTLARLPFLSFSYFCPQTLDCYNYTPKSPDKTGIILHLATILPASLLVVIQFIPRIRKGELIFFHRINGYIILMLCMVSAVGVGLLAPNVMGGDLVSQMAMGVLGVCFVWSLGLAWWNIRRKQIEEHRAWMLRGWFYAGSIVSMRLIMMILIRIMGSNRTVIMPCAKIAYYFGGSQKATLAQYPECATYFSGEDTHKALGIRADFYGEMMNSMAAWTLSFGPALWLAFIMHAIGVEIYLHLTLAEANRLRNVSYQLQKEAGMKRPGRMGLTADRLGYAERWVTEAPPGR</sequence>
<keyword evidence="1" id="KW-0812">Transmembrane</keyword>
<accession>A0AAN7GT30</accession>
<feature type="transmembrane region" description="Helical" evidence="1">
    <location>
        <begin position="21"/>
        <end position="47"/>
    </location>
</feature>
<reference evidence="2" key="1">
    <citation type="journal article" date="2023" name="Mol. Phylogenet. Evol.">
        <title>Genome-scale phylogeny and comparative genomics of the fungal order Sordariales.</title>
        <authorList>
            <person name="Hensen N."/>
            <person name="Bonometti L."/>
            <person name="Westerberg I."/>
            <person name="Brannstrom I.O."/>
            <person name="Guillou S."/>
            <person name="Cros-Aarteil S."/>
            <person name="Calhoun S."/>
            <person name="Haridas S."/>
            <person name="Kuo A."/>
            <person name="Mondo S."/>
            <person name="Pangilinan J."/>
            <person name="Riley R."/>
            <person name="LaButti K."/>
            <person name="Andreopoulos B."/>
            <person name="Lipzen A."/>
            <person name="Chen C."/>
            <person name="Yan M."/>
            <person name="Daum C."/>
            <person name="Ng V."/>
            <person name="Clum A."/>
            <person name="Steindorff A."/>
            <person name="Ohm R.A."/>
            <person name="Martin F."/>
            <person name="Silar P."/>
            <person name="Natvig D.O."/>
            <person name="Lalanne C."/>
            <person name="Gautier V."/>
            <person name="Ament-Velasquez S.L."/>
            <person name="Kruys A."/>
            <person name="Hutchinson M.I."/>
            <person name="Powell A.J."/>
            <person name="Barry K."/>
            <person name="Miller A.N."/>
            <person name="Grigoriev I.V."/>
            <person name="Debuchy R."/>
            <person name="Gladieux P."/>
            <person name="Hiltunen Thoren M."/>
            <person name="Johannesson H."/>
        </authorList>
    </citation>
    <scope>NUCLEOTIDE SEQUENCE</scope>
    <source>
        <strain evidence="2">CBS 990.96</strain>
    </source>
</reference>
<feature type="transmembrane region" description="Helical" evidence="1">
    <location>
        <begin position="247"/>
        <end position="272"/>
    </location>
</feature>
<evidence type="ECO:0000256" key="1">
    <source>
        <dbReference type="SAM" id="Phobius"/>
    </source>
</evidence>
<keyword evidence="3" id="KW-1185">Reference proteome</keyword>
<keyword evidence="1" id="KW-1133">Transmembrane helix</keyword>
<feature type="transmembrane region" description="Helical" evidence="1">
    <location>
        <begin position="100"/>
        <end position="120"/>
    </location>
</feature>
<dbReference type="AlphaFoldDB" id="A0AAN7GT30"/>
<reference evidence="2" key="2">
    <citation type="submission" date="2023-05" db="EMBL/GenBank/DDBJ databases">
        <authorList>
            <consortium name="Lawrence Berkeley National Laboratory"/>
            <person name="Steindorff A."/>
            <person name="Hensen N."/>
            <person name="Bonometti L."/>
            <person name="Westerberg I."/>
            <person name="Brannstrom I.O."/>
            <person name="Guillou S."/>
            <person name="Cros-Aarteil S."/>
            <person name="Calhoun S."/>
            <person name="Haridas S."/>
            <person name="Kuo A."/>
            <person name="Mondo S."/>
            <person name="Pangilinan J."/>
            <person name="Riley R."/>
            <person name="Labutti K."/>
            <person name="Andreopoulos B."/>
            <person name="Lipzen A."/>
            <person name="Chen C."/>
            <person name="Yanf M."/>
            <person name="Daum C."/>
            <person name="Ng V."/>
            <person name="Clum A."/>
            <person name="Ohm R."/>
            <person name="Martin F."/>
            <person name="Silar P."/>
            <person name="Natvig D."/>
            <person name="Lalanne C."/>
            <person name="Gautier V."/>
            <person name="Ament-Velasquez S.L."/>
            <person name="Kruys A."/>
            <person name="Hutchinson M.I."/>
            <person name="Powell A.J."/>
            <person name="Barry K."/>
            <person name="Miller A.N."/>
            <person name="Grigoriev I.V."/>
            <person name="Debuchy R."/>
            <person name="Gladieux P."/>
            <person name="Thoren M.H."/>
            <person name="Johannesson H."/>
        </authorList>
    </citation>
    <scope>NUCLEOTIDE SEQUENCE</scope>
    <source>
        <strain evidence="2">CBS 990.96</strain>
    </source>
</reference>
<evidence type="ECO:0000313" key="3">
    <source>
        <dbReference type="Proteomes" id="UP001301958"/>
    </source>
</evidence>
<feature type="transmembrane region" description="Helical" evidence="1">
    <location>
        <begin position="67"/>
        <end position="88"/>
    </location>
</feature>
<evidence type="ECO:0000313" key="2">
    <source>
        <dbReference type="EMBL" id="KAK4223908.1"/>
    </source>
</evidence>
<name>A0AAN7GT30_9PEZI</name>
<dbReference type="Pfam" id="PF10067">
    <property type="entry name" value="DUF2306"/>
    <property type="match status" value="1"/>
</dbReference>